<dbReference type="InterPro" id="IPR038943">
    <property type="entry name" value="PLDrp1-like"/>
</dbReference>
<dbReference type="GO" id="GO:0004674">
    <property type="term" value="F:protein serine/threonine kinase activity"/>
    <property type="evidence" value="ECO:0007669"/>
    <property type="project" value="TreeGrafter"/>
</dbReference>
<feature type="region of interest" description="Disordered" evidence="1">
    <location>
        <begin position="166"/>
        <end position="259"/>
    </location>
</feature>
<dbReference type="GO" id="GO:0070300">
    <property type="term" value="F:phosphatidic acid binding"/>
    <property type="evidence" value="ECO:0007669"/>
    <property type="project" value="InterPro"/>
</dbReference>
<proteinExistence type="predicted"/>
<evidence type="ECO:0000256" key="1">
    <source>
        <dbReference type="SAM" id="MobiDB-lite"/>
    </source>
</evidence>
<name>A0A5B7BRB3_DAVIN</name>
<evidence type="ECO:0000313" key="2">
    <source>
        <dbReference type="EMBL" id="MPA70441.1"/>
    </source>
</evidence>
<dbReference type="AlphaFoldDB" id="A0A5B7BRB3"/>
<sequence length="381" mass="43530">MAYYGGSNFYNDGVGEYHWTPYSNSYDNAPTQDSIFYSRHEFSEPKFIEYHPTDYDLLPSQDSISYSSHEFSEPKFIEYNPADYGGAYEFSDTEYHPTDYDPFLTQSEISYSTYNFIEPKFIKYNPTPYGTGYFSPQTHSIVSYSTSEFNEPDFIEYNPTPYGGGYDIAQTYGKPLPASDEICHPRSMSEPGGGNGSKPAKGTEEEQRSQSQTKGIEEEQQSHGGSGLSNGQLEKPLDSNQGGETEGHTPEDNYPWSGYNHARSEDCSYGYGYDKQVPQPPYGYDSDAIDFCESIFGYWPCLSRKDWKSHGGRQVADEESKDNHWNGAADYLFGSSEPRNGVVNYSYQRHYQEQPYYRQLEYDDNSTLQHFRSFEDCNNPS</sequence>
<dbReference type="PANTHER" id="PTHR33971">
    <property type="entry name" value="OS06G0232000 PROTEIN"/>
    <property type="match status" value="1"/>
</dbReference>
<organism evidence="2">
    <name type="scientific">Davidia involucrata</name>
    <name type="common">Dove tree</name>
    <dbReference type="NCBI Taxonomy" id="16924"/>
    <lineage>
        <taxon>Eukaryota</taxon>
        <taxon>Viridiplantae</taxon>
        <taxon>Streptophyta</taxon>
        <taxon>Embryophyta</taxon>
        <taxon>Tracheophyta</taxon>
        <taxon>Spermatophyta</taxon>
        <taxon>Magnoliopsida</taxon>
        <taxon>eudicotyledons</taxon>
        <taxon>Gunneridae</taxon>
        <taxon>Pentapetalae</taxon>
        <taxon>asterids</taxon>
        <taxon>Cornales</taxon>
        <taxon>Nyssaceae</taxon>
        <taxon>Davidia</taxon>
    </lineage>
</organism>
<dbReference type="PANTHER" id="PTHR33971:SF3">
    <property type="entry name" value="UBIQUITIN CARBOXYL-TERMINAL HYDROLASE 36"/>
    <property type="match status" value="1"/>
</dbReference>
<gene>
    <name evidence="2" type="ORF">Din_039882</name>
</gene>
<dbReference type="EMBL" id="GHES01039882">
    <property type="protein sequence ID" value="MPA70441.1"/>
    <property type="molecule type" value="Transcribed_RNA"/>
</dbReference>
<accession>A0A5B7BRB3</accession>
<protein>
    <submittedName>
        <fullName evidence="2">Uncharacterized protein</fullName>
    </submittedName>
</protein>
<reference evidence="2" key="1">
    <citation type="submission" date="2019-08" db="EMBL/GenBank/DDBJ databases">
        <title>Reference gene set and small RNA set construction with multiple tissues from Davidia involucrata Baill.</title>
        <authorList>
            <person name="Yang H."/>
            <person name="Zhou C."/>
            <person name="Li G."/>
            <person name="Wang J."/>
            <person name="Gao P."/>
            <person name="Wang M."/>
            <person name="Wang R."/>
            <person name="Zhao Y."/>
        </authorList>
    </citation>
    <scope>NUCLEOTIDE SEQUENCE</scope>
    <source>
        <tissue evidence="2">Mixed with DoveR01_LX</tissue>
    </source>
</reference>